<dbReference type="PANTHER" id="PTHR10697:SF1">
    <property type="entry name" value="MAMMALIAN EPENDYMIN-RELATED PROTEIN 1"/>
    <property type="match status" value="1"/>
</dbReference>
<dbReference type="GO" id="GO:0005509">
    <property type="term" value="F:calcium ion binding"/>
    <property type="evidence" value="ECO:0007669"/>
    <property type="project" value="InterPro"/>
</dbReference>
<organism evidence="1 2">
    <name type="scientific">Dreissena polymorpha</name>
    <name type="common">Zebra mussel</name>
    <name type="synonym">Mytilus polymorpha</name>
    <dbReference type="NCBI Taxonomy" id="45954"/>
    <lineage>
        <taxon>Eukaryota</taxon>
        <taxon>Metazoa</taxon>
        <taxon>Spiralia</taxon>
        <taxon>Lophotrochozoa</taxon>
        <taxon>Mollusca</taxon>
        <taxon>Bivalvia</taxon>
        <taxon>Autobranchia</taxon>
        <taxon>Heteroconchia</taxon>
        <taxon>Euheterodonta</taxon>
        <taxon>Imparidentia</taxon>
        <taxon>Neoheterodontei</taxon>
        <taxon>Myida</taxon>
        <taxon>Dreissenoidea</taxon>
        <taxon>Dreissenidae</taxon>
        <taxon>Dreissena</taxon>
    </lineage>
</organism>
<gene>
    <name evidence="1" type="ORF">DPMN_026512</name>
</gene>
<name>A0A9D4LTI6_DREPO</name>
<dbReference type="Pfam" id="PF00811">
    <property type="entry name" value="Ependymin"/>
    <property type="match status" value="1"/>
</dbReference>
<dbReference type="Proteomes" id="UP000828390">
    <property type="component" value="Unassembled WGS sequence"/>
</dbReference>
<dbReference type="GO" id="GO:0007160">
    <property type="term" value="P:cell-matrix adhesion"/>
    <property type="evidence" value="ECO:0007669"/>
    <property type="project" value="InterPro"/>
</dbReference>
<proteinExistence type="predicted"/>
<dbReference type="AlphaFoldDB" id="A0A9D4LTI6"/>
<reference evidence="1" key="2">
    <citation type="submission" date="2020-11" db="EMBL/GenBank/DDBJ databases">
        <authorList>
            <person name="McCartney M.A."/>
            <person name="Auch B."/>
            <person name="Kono T."/>
            <person name="Mallez S."/>
            <person name="Becker A."/>
            <person name="Gohl D.M."/>
            <person name="Silverstein K.A.T."/>
            <person name="Koren S."/>
            <person name="Bechman K.B."/>
            <person name="Herman A."/>
            <person name="Abrahante J.E."/>
            <person name="Garbe J."/>
        </authorList>
    </citation>
    <scope>NUCLEOTIDE SEQUENCE</scope>
    <source>
        <strain evidence="1">Duluth1</strain>
        <tissue evidence="1">Whole animal</tissue>
    </source>
</reference>
<dbReference type="PANTHER" id="PTHR10697">
    <property type="entry name" value="MAMMALIAN EPENDYMIN-RELATED PROTEIN 1"/>
    <property type="match status" value="1"/>
</dbReference>
<evidence type="ECO:0000313" key="2">
    <source>
        <dbReference type="Proteomes" id="UP000828390"/>
    </source>
</evidence>
<dbReference type="EMBL" id="JAIWYP010000002">
    <property type="protein sequence ID" value="KAH3863523.1"/>
    <property type="molecule type" value="Genomic_DNA"/>
</dbReference>
<accession>A0A9D4LTI6</accession>
<sequence length="208" mass="23620">METTTVCCFPVQYEAFMLVSGGEAILMGEQVTSQFGYGYTNGSVQTAYDSINKRTYIHQDITSINSRYPGQPQQWNFIDIIHYEKRTRWRIYGDSSCEIYHDVMSPLWVECIPENATLVSRGRIGSRGEGVTYRFRHSIYLTAYELTVTVTLDDSNPGQCWPVSVTSSQSYLSPSNKNVDMTTAKVLDLTEGIPDERIFQPPNSCFEN</sequence>
<comment type="caution">
    <text evidence="1">The sequence shown here is derived from an EMBL/GenBank/DDBJ whole genome shotgun (WGS) entry which is preliminary data.</text>
</comment>
<keyword evidence="2" id="KW-1185">Reference proteome</keyword>
<dbReference type="GO" id="GO:0005764">
    <property type="term" value="C:lysosome"/>
    <property type="evidence" value="ECO:0007669"/>
    <property type="project" value="TreeGrafter"/>
</dbReference>
<reference evidence="1" key="1">
    <citation type="journal article" date="2019" name="bioRxiv">
        <title>The Genome of the Zebra Mussel, Dreissena polymorpha: A Resource for Invasive Species Research.</title>
        <authorList>
            <person name="McCartney M.A."/>
            <person name="Auch B."/>
            <person name="Kono T."/>
            <person name="Mallez S."/>
            <person name="Zhang Y."/>
            <person name="Obille A."/>
            <person name="Becker A."/>
            <person name="Abrahante J.E."/>
            <person name="Garbe J."/>
            <person name="Badalamenti J.P."/>
            <person name="Herman A."/>
            <person name="Mangelson H."/>
            <person name="Liachko I."/>
            <person name="Sullivan S."/>
            <person name="Sone E.D."/>
            <person name="Koren S."/>
            <person name="Silverstein K.A.T."/>
            <person name="Beckman K.B."/>
            <person name="Gohl D.M."/>
        </authorList>
    </citation>
    <scope>NUCLEOTIDE SEQUENCE</scope>
    <source>
        <strain evidence="1">Duluth1</strain>
        <tissue evidence="1">Whole animal</tissue>
    </source>
</reference>
<dbReference type="InterPro" id="IPR001299">
    <property type="entry name" value="Ependymin"/>
</dbReference>
<protein>
    <submittedName>
        <fullName evidence="1">Uncharacterized protein</fullName>
    </submittedName>
</protein>
<dbReference type="GO" id="GO:0005576">
    <property type="term" value="C:extracellular region"/>
    <property type="evidence" value="ECO:0007669"/>
    <property type="project" value="InterPro"/>
</dbReference>
<evidence type="ECO:0000313" key="1">
    <source>
        <dbReference type="EMBL" id="KAH3863523.1"/>
    </source>
</evidence>